<gene>
    <name evidence="1" type="ordered locus">MHC_05745</name>
</gene>
<sequence length="143" mass="16453">MISRLIKRFKRSIKRRLRTIKLRIIYSIRSIKIVAFYLDRRVAQGEFKEIARKNAGLAISKLIEGSGGAKNLVKVKNTRNNLQIWIKFKPLLRESILKESGGIGLRIKGKIISIIFVPDECLDIANSLRLEMSKLNLHPLDEE</sequence>
<dbReference type="KEGG" id="mhe:MHC_05745"/>
<dbReference type="AlphaFoldDB" id="H6N8N0"/>
<keyword evidence="2" id="KW-1185">Reference proteome</keyword>
<dbReference type="HOGENOM" id="CLU_1804052_0_0_14"/>
<dbReference type="STRING" id="1111676.MHC_05745"/>
<reference evidence="1 2" key="1">
    <citation type="journal article" date="2012" name="J. Bacteriol.">
        <title>Complete genome sequence of Mycoplasma haemocanis strain Illinois.</title>
        <authorList>
            <person name="do Nascimento N.C."/>
            <person name="Guimaraes A.M."/>
            <person name="Santos A.P."/>
            <person name="Sanmiguel P.J."/>
            <person name="Messick J.B."/>
        </authorList>
    </citation>
    <scope>NUCLEOTIDE SEQUENCE [LARGE SCALE GENOMIC DNA]</scope>
    <source>
        <strain evidence="1 2">Illinois</strain>
    </source>
</reference>
<accession>H6N8N0</accession>
<dbReference type="OrthoDB" id="9843589at2"/>
<protein>
    <submittedName>
        <fullName evidence="1">Uncharacterized protein</fullName>
    </submittedName>
</protein>
<dbReference type="EMBL" id="CP003199">
    <property type="protein sequence ID" value="AEW46002.1"/>
    <property type="molecule type" value="Genomic_DNA"/>
</dbReference>
<dbReference type="Proteomes" id="UP000009135">
    <property type="component" value="Chromosome"/>
</dbReference>
<organism evidence="1 2">
    <name type="scientific">Mycoplasma haemocanis (strain Illinois)</name>
    <dbReference type="NCBI Taxonomy" id="1111676"/>
    <lineage>
        <taxon>Bacteria</taxon>
        <taxon>Bacillati</taxon>
        <taxon>Mycoplasmatota</taxon>
        <taxon>Mollicutes</taxon>
        <taxon>Mycoplasmataceae</taxon>
        <taxon>Mycoplasma</taxon>
    </lineage>
</organism>
<proteinExistence type="predicted"/>
<evidence type="ECO:0000313" key="1">
    <source>
        <dbReference type="EMBL" id="AEW46002.1"/>
    </source>
</evidence>
<evidence type="ECO:0000313" key="2">
    <source>
        <dbReference type="Proteomes" id="UP000009135"/>
    </source>
</evidence>
<name>H6N8N0_MYCHN</name>